<feature type="region of interest" description="Disordered" evidence="9">
    <location>
        <begin position="296"/>
        <end position="328"/>
    </location>
</feature>
<evidence type="ECO:0000256" key="8">
    <source>
        <dbReference type="ARBA" id="ARBA00023277"/>
    </source>
</evidence>
<evidence type="ECO:0000256" key="5">
    <source>
        <dbReference type="ARBA" id="ARBA00022729"/>
    </source>
</evidence>
<keyword evidence="4" id="KW-0964">Secreted</keyword>
<dbReference type="GO" id="GO:0005975">
    <property type="term" value="P:carbohydrate metabolic process"/>
    <property type="evidence" value="ECO:0007669"/>
    <property type="project" value="InterPro"/>
</dbReference>
<keyword evidence="5 10" id="KW-0732">Signal</keyword>
<reference evidence="12 13" key="1">
    <citation type="journal article" date="2019" name="Sci. Rep.">
        <title>A high-quality genome of Eragrostis curvula grass provides insights into Poaceae evolution and supports new strategies to enhance forage quality.</title>
        <authorList>
            <person name="Carballo J."/>
            <person name="Santos B.A.C.M."/>
            <person name="Zappacosta D."/>
            <person name="Garbus I."/>
            <person name="Selva J.P."/>
            <person name="Gallo C.A."/>
            <person name="Diaz A."/>
            <person name="Albertini E."/>
            <person name="Caccamo M."/>
            <person name="Echenique V."/>
        </authorList>
    </citation>
    <scope>NUCLEOTIDE SEQUENCE [LARGE SCALE GENOMIC DNA]</scope>
    <source>
        <strain evidence="13">cv. Victoria</strain>
        <tissue evidence="12">Leaf</tissue>
    </source>
</reference>
<evidence type="ECO:0000256" key="6">
    <source>
        <dbReference type="ARBA" id="ARBA00023024"/>
    </source>
</evidence>
<dbReference type="InterPro" id="IPR045321">
    <property type="entry name" value="Cts1-like"/>
</dbReference>
<evidence type="ECO:0000256" key="1">
    <source>
        <dbReference type="ARBA" id="ARBA00000822"/>
    </source>
</evidence>
<comment type="subcellular location">
    <subcellularLocation>
        <location evidence="2">Secreted</location>
    </subcellularLocation>
</comment>
<evidence type="ECO:0000256" key="7">
    <source>
        <dbReference type="ARBA" id="ARBA00023157"/>
    </source>
</evidence>
<dbReference type="Gene3D" id="3.20.20.80">
    <property type="entry name" value="Glycosidases"/>
    <property type="match status" value="1"/>
</dbReference>
<comment type="similarity">
    <text evidence="3">Belongs to the glycosyl hydrolase 18 family. Chitinase class II subfamily.</text>
</comment>
<sequence>MAAKLSWPPVVLALVLLLVVAGMARSGNIAVYWGQDGGVEGTLGAACLSGNYAYVILAFLTNFGNGREPVLDLSGRCHPTFGCTEIGAEIRACKAQGIKVLLSLGGYSGSYGLSSKDDANSVAKYLWENFLGGGIGPVGPFELDGIDFHINTGGDPSYYDDLAKALRARRKDVLLTAAPQCPFPDALIGPALEAVQFDAVWVRFYNNEQCQYKNADPSNLLDAWNKWNSSSVDAGRFYLGLPAAANAAPSGGHIPADQLGASVLPHIKGGGQIRGDHAVEPLLRRAEQMLQFGTLNTDDDDKRLEPEQIDTDGDVGAGRVDVVNRSHL</sequence>
<evidence type="ECO:0000256" key="3">
    <source>
        <dbReference type="ARBA" id="ARBA00009121"/>
    </source>
</evidence>
<keyword evidence="13" id="KW-1185">Reference proteome</keyword>
<dbReference type="AlphaFoldDB" id="A0A5J9TZJ4"/>
<keyword evidence="8" id="KW-0119">Carbohydrate metabolism</keyword>
<protein>
    <recommendedName>
        <fullName evidence="11">GH18 domain-containing protein</fullName>
    </recommendedName>
</protein>
<dbReference type="CDD" id="cd02877">
    <property type="entry name" value="GH18_hevamine_XipI_class_III"/>
    <property type="match status" value="1"/>
</dbReference>
<evidence type="ECO:0000256" key="2">
    <source>
        <dbReference type="ARBA" id="ARBA00004613"/>
    </source>
</evidence>
<dbReference type="EMBL" id="RWGY01000030">
    <property type="protein sequence ID" value="TVU16804.1"/>
    <property type="molecule type" value="Genomic_DNA"/>
</dbReference>
<evidence type="ECO:0000256" key="10">
    <source>
        <dbReference type="SAM" id="SignalP"/>
    </source>
</evidence>
<keyword evidence="7" id="KW-1015">Disulfide bond</keyword>
<dbReference type="GO" id="GO:0008843">
    <property type="term" value="F:endochitinase activity"/>
    <property type="evidence" value="ECO:0007669"/>
    <property type="project" value="UniProtKB-EC"/>
</dbReference>
<feature type="compositionally biased region" description="Low complexity" evidence="9">
    <location>
        <begin position="317"/>
        <end position="328"/>
    </location>
</feature>
<evidence type="ECO:0000313" key="12">
    <source>
        <dbReference type="EMBL" id="TVU16804.1"/>
    </source>
</evidence>
<comment type="catalytic activity">
    <reaction evidence="1">
        <text>Random endo-hydrolysis of N-acetyl-beta-D-glucosaminide (1-&gt;4)-beta-linkages in chitin and chitodextrins.</text>
        <dbReference type="EC" id="3.2.1.14"/>
    </reaction>
</comment>
<accession>A0A5J9TZJ4</accession>
<feature type="non-terminal residue" evidence="12">
    <location>
        <position position="1"/>
    </location>
</feature>
<comment type="caution">
    <text evidence="12">The sequence shown here is derived from an EMBL/GenBank/DDBJ whole genome shotgun (WGS) entry which is preliminary data.</text>
</comment>
<dbReference type="Proteomes" id="UP000324897">
    <property type="component" value="Unassembled WGS sequence"/>
</dbReference>
<dbReference type="PROSITE" id="PS51910">
    <property type="entry name" value="GH18_2"/>
    <property type="match status" value="1"/>
</dbReference>
<dbReference type="Pfam" id="PF00704">
    <property type="entry name" value="Glyco_hydro_18"/>
    <property type="match status" value="1"/>
</dbReference>
<dbReference type="InterPro" id="IPR050542">
    <property type="entry name" value="Glycosyl_Hydrlase18_Chitinase"/>
</dbReference>
<organism evidence="12 13">
    <name type="scientific">Eragrostis curvula</name>
    <name type="common">weeping love grass</name>
    <dbReference type="NCBI Taxonomy" id="38414"/>
    <lineage>
        <taxon>Eukaryota</taxon>
        <taxon>Viridiplantae</taxon>
        <taxon>Streptophyta</taxon>
        <taxon>Embryophyta</taxon>
        <taxon>Tracheophyta</taxon>
        <taxon>Spermatophyta</taxon>
        <taxon>Magnoliopsida</taxon>
        <taxon>Liliopsida</taxon>
        <taxon>Poales</taxon>
        <taxon>Poaceae</taxon>
        <taxon>PACMAD clade</taxon>
        <taxon>Chloridoideae</taxon>
        <taxon>Eragrostideae</taxon>
        <taxon>Eragrostidinae</taxon>
        <taxon>Eragrostis</taxon>
    </lineage>
</organism>
<evidence type="ECO:0000313" key="13">
    <source>
        <dbReference type="Proteomes" id="UP000324897"/>
    </source>
</evidence>
<gene>
    <name evidence="12" type="ORF">EJB05_36959</name>
</gene>
<name>A0A5J9TZJ4_9POAL</name>
<evidence type="ECO:0000259" key="11">
    <source>
        <dbReference type="PROSITE" id="PS51910"/>
    </source>
</evidence>
<feature type="signal peptide" evidence="10">
    <location>
        <begin position="1"/>
        <end position="26"/>
    </location>
</feature>
<dbReference type="PANTHER" id="PTHR45708:SF22">
    <property type="entry name" value="ACIDIC ENDOCHITINASE"/>
    <property type="match status" value="1"/>
</dbReference>
<dbReference type="InterPro" id="IPR017853">
    <property type="entry name" value="GH"/>
</dbReference>
<dbReference type="OrthoDB" id="1873160at2759"/>
<dbReference type="Gramene" id="TVU16804">
    <property type="protein sequence ID" value="TVU16804"/>
    <property type="gene ID" value="EJB05_36959"/>
</dbReference>
<evidence type="ECO:0000256" key="4">
    <source>
        <dbReference type="ARBA" id="ARBA00022525"/>
    </source>
</evidence>
<proteinExistence type="inferred from homology"/>
<feature type="chain" id="PRO_5023922028" description="GH18 domain-containing protein" evidence="10">
    <location>
        <begin position="27"/>
        <end position="328"/>
    </location>
</feature>
<evidence type="ECO:0000256" key="9">
    <source>
        <dbReference type="SAM" id="MobiDB-lite"/>
    </source>
</evidence>
<dbReference type="PANTHER" id="PTHR45708">
    <property type="entry name" value="ENDOCHITINASE"/>
    <property type="match status" value="1"/>
</dbReference>
<dbReference type="GO" id="GO:0005576">
    <property type="term" value="C:extracellular region"/>
    <property type="evidence" value="ECO:0007669"/>
    <property type="project" value="UniProtKB-SubCell"/>
</dbReference>
<keyword evidence="6" id="KW-0624">Polysaccharide degradation</keyword>
<keyword evidence="6" id="KW-0146">Chitin degradation</keyword>
<dbReference type="SUPFAM" id="SSF51445">
    <property type="entry name" value="(Trans)glycosidases"/>
    <property type="match status" value="1"/>
</dbReference>
<dbReference type="InterPro" id="IPR001223">
    <property type="entry name" value="Glyco_hydro18_cat"/>
</dbReference>
<dbReference type="GO" id="GO:0006032">
    <property type="term" value="P:chitin catabolic process"/>
    <property type="evidence" value="ECO:0007669"/>
    <property type="project" value="UniProtKB-KW"/>
</dbReference>
<feature type="domain" description="GH18" evidence="11">
    <location>
        <begin position="27"/>
        <end position="328"/>
    </location>
</feature>